<dbReference type="EMBL" id="CFOH01000104">
    <property type="protein sequence ID" value="CFE48014.1"/>
    <property type="molecule type" value="Genomic_DNA"/>
</dbReference>
<protein>
    <submittedName>
        <fullName evidence="2 4">Urease accessory protein UreD</fullName>
    </submittedName>
</protein>
<evidence type="ECO:0000313" key="8">
    <source>
        <dbReference type="Proteomes" id="UP000189452"/>
    </source>
</evidence>
<evidence type="ECO:0000313" key="9">
    <source>
        <dbReference type="Proteomes" id="UP000300237"/>
    </source>
</evidence>
<reference evidence="5 9" key="4">
    <citation type="submission" date="2018-08" db="EMBL/GenBank/DDBJ databases">
        <authorList>
            <person name="Fokvardsen B D."/>
            <person name="Norman A."/>
        </authorList>
    </citation>
    <scope>NUCLEOTIDE SEQUENCE [LARGE SCALE GENOMIC DNA]</scope>
    <source>
        <strain evidence="5 9">DKC2</strain>
    </source>
</reference>
<dbReference type="EMBL" id="CHKL01000310">
    <property type="protein sequence ID" value="COW48916.1"/>
    <property type="molecule type" value="Genomic_DNA"/>
</dbReference>
<reference evidence="4 8" key="3">
    <citation type="submission" date="2017-02" db="EMBL/GenBank/DDBJ databases">
        <title>Protein polymorphisms may explain contrasting epidemiological fitness of two variants of a multidrug-resistant Mycobacterium tuberculosis strain.</title>
        <authorList>
            <person name="Bigi M.M."/>
            <person name="Lopez B."/>
            <person name="Blanco F.C."/>
            <person name="Sasiain M.C."/>
            <person name="De La Barrera S."/>
            <person name="Ritacco V."/>
            <person name="Bigi F."/>
            <person name="Soria M.A."/>
        </authorList>
    </citation>
    <scope>NUCLEOTIDE SEQUENCE [LARGE SCALE GENOMIC DNA]</scope>
    <source>
        <strain evidence="4 8">6548</strain>
    </source>
</reference>
<keyword evidence="1" id="KW-0143">Chaperone</keyword>
<gene>
    <name evidence="4" type="primary">ureD</name>
    <name evidence="4" type="ORF">A4S10_01950</name>
    <name evidence="5" type="ORF">DKC2_1960</name>
    <name evidence="2" type="ORF">ERS007688_00943</name>
    <name evidence="3" type="ORF">ERS007741_02585</name>
</gene>
<evidence type="ECO:0000256" key="1">
    <source>
        <dbReference type="ARBA" id="ARBA00023186"/>
    </source>
</evidence>
<dbReference type="GO" id="GO:0016151">
    <property type="term" value="F:nickel cation binding"/>
    <property type="evidence" value="ECO:0007669"/>
    <property type="project" value="InterPro"/>
</dbReference>
<dbReference type="Proteomes" id="UP000046947">
    <property type="component" value="Unassembled WGS sequence"/>
</dbReference>
<dbReference type="EMBL" id="LR027516">
    <property type="protein sequence ID" value="VCU50121.1"/>
    <property type="molecule type" value="Genomic_DNA"/>
</dbReference>
<proteinExistence type="predicted"/>
<reference evidence="4 8" key="2">
    <citation type="submission" date="2016-04" db="EMBL/GenBank/DDBJ databases">
        <authorList>
            <person name="Bigi M."/>
            <person name="Bigi F."/>
            <person name="Soria M.A."/>
        </authorList>
    </citation>
    <scope>NUCLEOTIDE SEQUENCE [LARGE SCALE GENOMIC DNA]</scope>
    <source>
        <strain evidence="4 8">6548</strain>
    </source>
</reference>
<sequence length="226" mass="24349">MSWPGFVVNWPPMESSVLVVASPNRLPRIDCRGGVQARRTAPDTVHLVSAAATPLGGDTMRIRVIVERGAQLRLRSAAATVALPGVDTLTSHAHWEIDVTGTLDVDLEPTVVAASARHLSHATLRLHDDGRVRLRERVQIGRCNEREGFWSSSLQADRHGRPLLRHRVELGAGSLADDVIAAPRATISELRYPATAFTDAIDARSTVLALAGGGTLSTWQADRLPG</sequence>
<evidence type="ECO:0000313" key="3">
    <source>
        <dbReference type="EMBL" id="COW48916.1"/>
    </source>
</evidence>
<evidence type="ECO:0000313" key="2">
    <source>
        <dbReference type="EMBL" id="CFE48014.1"/>
    </source>
</evidence>
<evidence type="ECO:0000313" key="4">
    <source>
        <dbReference type="EMBL" id="OMH59779.1"/>
    </source>
</evidence>
<evidence type="ECO:0000313" key="7">
    <source>
        <dbReference type="Proteomes" id="UP000048600"/>
    </source>
</evidence>
<evidence type="ECO:0000313" key="5">
    <source>
        <dbReference type="EMBL" id="VCU50121.1"/>
    </source>
</evidence>
<dbReference type="InterPro" id="IPR002669">
    <property type="entry name" value="UreD"/>
</dbReference>
<dbReference type="EMBL" id="LWDQ01000001">
    <property type="protein sequence ID" value="OMH59779.1"/>
    <property type="molecule type" value="Genomic_DNA"/>
</dbReference>
<dbReference type="Pfam" id="PF01774">
    <property type="entry name" value="UreD"/>
    <property type="match status" value="1"/>
</dbReference>
<evidence type="ECO:0000313" key="6">
    <source>
        <dbReference type="Proteomes" id="UP000046947"/>
    </source>
</evidence>
<organism evidence="4 8">
    <name type="scientific">Mycobacterium tuberculosis</name>
    <dbReference type="NCBI Taxonomy" id="1773"/>
    <lineage>
        <taxon>Bacteria</taxon>
        <taxon>Bacillati</taxon>
        <taxon>Actinomycetota</taxon>
        <taxon>Actinomycetes</taxon>
        <taxon>Mycobacteriales</taxon>
        <taxon>Mycobacteriaceae</taxon>
        <taxon>Mycobacterium</taxon>
        <taxon>Mycobacterium tuberculosis complex</taxon>
    </lineage>
</organism>
<dbReference type="Proteomes" id="UP000189452">
    <property type="component" value="Chromosome"/>
</dbReference>
<dbReference type="Proteomes" id="UP000048600">
    <property type="component" value="Unassembled WGS sequence"/>
</dbReference>
<dbReference type="AlphaFoldDB" id="A0A0E8UUC3"/>
<reference evidence="6 7" key="1">
    <citation type="submission" date="2015-03" db="EMBL/GenBank/DDBJ databases">
        <authorList>
            <consortium name="Pathogen Informatics"/>
        </authorList>
    </citation>
    <scope>NUCLEOTIDE SEQUENCE [LARGE SCALE GENOMIC DNA]</scope>
    <source>
        <strain evidence="2 6">H09601792</strain>
        <strain evidence="3 7">P00601463</strain>
    </source>
</reference>
<accession>A0A0E8UUC3</accession>
<dbReference type="Proteomes" id="UP000300237">
    <property type="component" value="Chromosome"/>
</dbReference>
<name>A0A0E8UUC3_MYCTX</name>